<evidence type="ECO:0000259" key="2">
    <source>
        <dbReference type="Pfam" id="PF22964"/>
    </source>
</evidence>
<evidence type="ECO:0000313" key="4">
    <source>
        <dbReference type="Proteomes" id="UP001209878"/>
    </source>
</evidence>
<dbReference type="Pfam" id="PF22964">
    <property type="entry name" value="ZER1-like_2nd"/>
    <property type="match status" value="1"/>
</dbReference>
<name>A0AAD9NUH4_RIDPI</name>
<gene>
    <name evidence="3" type="ORF">NP493_334g03005</name>
</gene>
<comment type="caution">
    <text evidence="3">The sequence shown here is derived from an EMBL/GenBank/DDBJ whole genome shotgun (WGS) entry which is preliminary data.</text>
</comment>
<dbReference type="Proteomes" id="UP001209878">
    <property type="component" value="Unassembled WGS sequence"/>
</dbReference>
<reference evidence="3" key="1">
    <citation type="journal article" date="2023" name="Mol. Biol. Evol.">
        <title>Third-Generation Sequencing Reveals the Adaptive Role of the Epigenome in Three Deep-Sea Polychaetes.</title>
        <authorList>
            <person name="Perez M."/>
            <person name="Aroh O."/>
            <person name="Sun Y."/>
            <person name="Lan Y."/>
            <person name="Juniper S.K."/>
            <person name="Young C.R."/>
            <person name="Angers B."/>
            <person name="Qian P.Y."/>
        </authorList>
    </citation>
    <scope>NUCLEOTIDE SEQUENCE</scope>
    <source>
        <strain evidence="3">R07B-5</strain>
    </source>
</reference>
<dbReference type="AlphaFoldDB" id="A0AAD9NUH4"/>
<keyword evidence="4" id="KW-1185">Reference proteome</keyword>
<evidence type="ECO:0000313" key="3">
    <source>
        <dbReference type="EMBL" id="KAK2182845.1"/>
    </source>
</evidence>
<accession>A0AAD9NUH4</accession>
<dbReference type="InterPro" id="IPR055142">
    <property type="entry name" value="ZER1-like_C"/>
</dbReference>
<feature type="region of interest" description="Disordered" evidence="1">
    <location>
        <begin position="48"/>
        <end position="71"/>
    </location>
</feature>
<feature type="domain" description="Protein zer-1 homolog-like C-terminal" evidence="2">
    <location>
        <begin position="6"/>
        <end position="45"/>
    </location>
</feature>
<proteinExistence type="predicted"/>
<evidence type="ECO:0000256" key="1">
    <source>
        <dbReference type="SAM" id="MobiDB-lite"/>
    </source>
</evidence>
<sequence length="71" mass="8452">MMLKWNKYCPLVEQENGLTLLQQLIRDPRPYDIIKQLAQEVLQRCYRHNDDPDYDSSEDVSDEQHPMAMEG</sequence>
<feature type="compositionally biased region" description="Acidic residues" evidence="1">
    <location>
        <begin position="52"/>
        <end position="61"/>
    </location>
</feature>
<dbReference type="EMBL" id="JAODUO010000334">
    <property type="protein sequence ID" value="KAK2182845.1"/>
    <property type="molecule type" value="Genomic_DNA"/>
</dbReference>
<organism evidence="3 4">
    <name type="scientific">Ridgeia piscesae</name>
    <name type="common">Tubeworm</name>
    <dbReference type="NCBI Taxonomy" id="27915"/>
    <lineage>
        <taxon>Eukaryota</taxon>
        <taxon>Metazoa</taxon>
        <taxon>Spiralia</taxon>
        <taxon>Lophotrochozoa</taxon>
        <taxon>Annelida</taxon>
        <taxon>Polychaeta</taxon>
        <taxon>Sedentaria</taxon>
        <taxon>Canalipalpata</taxon>
        <taxon>Sabellida</taxon>
        <taxon>Siboglinidae</taxon>
        <taxon>Ridgeia</taxon>
    </lineage>
</organism>
<protein>
    <recommendedName>
        <fullName evidence="2">Protein zer-1 homolog-like C-terminal domain-containing protein</fullName>
    </recommendedName>
</protein>